<dbReference type="InterPro" id="IPR013057">
    <property type="entry name" value="AA_transpt_TM"/>
</dbReference>
<sequence length="480" mass="53645">MNFQLISGVPQGAAFEKVSRIRIKLEDTESILDIGKVRLPLIPMASDYDPRKYRQPSSRISPWMAHFNMVRAVCGPGLLGMPVAMSASGLIIGSTFTILSGILLIHMYRLLLDNLNEISRQLKIPYISYRYGFRAAVLHGPPIFQCIGNHGPTIIGIFMIMSQVGICTVCVILTSDSLRDIADWSSNNSALLALLPVYLVLEFLMKNLKRVSYLGIIGFGLNMSGLLMIFYHIFKEPQRQIIYWEEGVGGWLFTWGMCLFNLSALAVILTLDKALKDPKIMTSTLGVINISLGIPVLLSLVFGALGYWAFGSMEENILRALPYDDLTSMIIMSFYIVSVTSAYPLHCYPITGVIEEMCRYASDDFVPTDATLEVIRIICRPLFVLLAFTIAYYFPFQGPFVAFVGNLCTSMLSIVFPAMMDLSLRYGVPNAYGPYNIYLIKDVIIFLLGLIVSLFGVYFCGYLINIRILSNNGPKRDVFL</sequence>
<dbReference type="EMBL" id="CADEBD010000422">
    <property type="protein sequence ID" value="CAB3254355.1"/>
    <property type="molecule type" value="Genomic_DNA"/>
</dbReference>
<organism evidence="7 8">
    <name type="scientific">Arctia plantaginis</name>
    <name type="common">Wood tiger moth</name>
    <name type="synonym">Phalaena plantaginis</name>
    <dbReference type="NCBI Taxonomy" id="874455"/>
    <lineage>
        <taxon>Eukaryota</taxon>
        <taxon>Metazoa</taxon>
        <taxon>Ecdysozoa</taxon>
        <taxon>Arthropoda</taxon>
        <taxon>Hexapoda</taxon>
        <taxon>Insecta</taxon>
        <taxon>Pterygota</taxon>
        <taxon>Neoptera</taxon>
        <taxon>Endopterygota</taxon>
        <taxon>Lepidoptera</taxon>
        <taxon>Glossata</taxon>
        <taxon>Ditrysia</taxon>
        <taxon>Noctuoidea</taxon>
        <taxon>Erebidae</taxon>
        <taxon>Arctiinae</taxon>
        <taxon>Arctia</taxon>
    </lineage>
</organism>
<dbReference type="GO" id="GO:0015179">
    <property type="term" value="F:L-amino acid transmembrane transporter activity"/>
    <property type="evidence" value="ECO:0007669"/>
    <property type="project" value="TreeGrafter"/>
</dbReference>
<feature type="transmembrane region" description="Helical" evidence="5">
    <location>
        <begin position="283"/>
        <end position="310"/>
    </location>
</feature>
<evidence type="ECO:0000256" key="1">
    <source>
        <dbReference type="ARBA" id="ARBA00004141"/>
    </source>
</evidence>
<feature type="transmembrane region" description="Helical" evidence="5">
    <location>
        <begin position="374"/>
        <end position="394"/>
    </location>
</feature>
<reference evidence="7 8" key="1">
    <citation type="submission" date="2020-04" db="EMBL/GenBank/DDBJ databases">
        <authorList>
            <person name="Wallbank WR R."/>
            <person name="Pardo Diaz C."/>
            <person name="Kozak K."/>
            <person name="Martin S."/>
            <person name="Jiggins C."/>
            <person name="Moest M."/>
            <person name="Warren A I."/>
            <person name="Byers J.R.P. K."/>
            <person name="Montejo-Kovacevich G."/>
            <person name="Yen C E."/>
        </authorList>
    </citation>
    <scope>NUCLEOTIDE SEQUENCE [LARGE SCALE GENOMIC DNA]</scope>
</reference>
<feature type="transmembrane region" description="Helical" evidence="5">
    <location>
        <begin position="443"/>
        <end position="464"/>
    </location>
</feature>
<feature type="transmembrane region" description="Helical" evidence="5">
    <location>
        <begin position="90"/>
        <end position="111"/>
    </location>
</feature>
<dbReference type="AlphaFoldDB" id="A0A8S1AZL9"/>
<feature type="transmembrane region" description="Helical" evidence="5">
    <location>
        <begin position="154"/>
        <end position="174"/>
    </location>
</feature>
<evidence type="ECO:0000256" key="3">
    <source>
        <dbReference type="ARBA" id="ARBA00022989"/>
    </source>
</evidence>
<dbReference type="Pfam" id="PF01490">
    <property type="entry name" value="Aa_trans"/>
    <property type="match status" value="1"/>
</dbReference>
<keyword evidence="4 5" id="KW-0472">Membrane</keyword>
<comment type="subcellular location">
    <subcellularLocation>
        <location evidence="1">Membrane</location>
        <topology evidence="1">Multi-pass membrane protein</topology>
    </subcellularLocation>
</comment>
<evidence type="ECO:0000256" key="5">
    <source>
        <dbReference type="SAM" id="Phobius"/>
    </source>
</evidence>
<proteinExistence type="predicted"/>
<dbReference type="PANTHER" id="PTHR22950">
    <property type="entry name" value="AMINO ACID TRANSPORTER"/>
    <property type="match status" value="1"/>
</dbReference>
<feature type="transmembrane region" description="Helical" evidence="5">
    <location>
        <begin position="330"/>
        <end position="354"/>
    </location>
</feature>
<evidence type="ECO:0000313" key="7">
    <source>
        <dbReference type="EMBL" id="CAB3254355.1"/>
    </source>
</evidence>
<name>A0A8S1AZL9_ARCPL</name>
<dbReference type="GO" id="GO:0016020">
    <property type="term" value="C:membrane"/>
    <property type="evidence" value="ECO:0007669"/>
    <property type="project" value="UniProtKB-SubCell"/>
</dbReference>
<dbReference type="Proteomes" id="UP000494256">
    <property type="component" value="Unassembled WGS sequence"/>
</dbReference>
<feature type="transmembrane region" description="Helical" evidence="5">
    <location>
        <begin position="211"/>
        <end position="231"/>
    </location>
</feature>
<evidence type="ECO:0000256" key="4">
    <source>
        <dbReference type="ARBA" id="ARBA00023136"/>
    </source>
</evidence>
<accession>A0A8S1AZL9</accession>
<protein>
    <recommendedName>
        <fullName evidence="6">Amino acid transporter transmembrane domain-containing protein</fullName>
    </recommendedName>
</protein>
<feature type="transmembrane region" description="Helical" evidence="5">
    <location>
        <begin position="186"/>
        <end position="204"/>
    </location>
</feature>
<feature type="domain" description="Amino acid transporter transmembrane" evidence="6">
    <location>
        <begin position="59"/>
        <end position="459"/>
    </location>
</feature>
<dbReference type="OrthoDB" id="2325716at2759"/>
<comment type="caution">
    <text evidence="7">The sequence shown here is derived from an EMBL/GenBank/DDBJ whole genome shotgun (WGS) entry which is preliminary data.</text>
</comment>
<evidence type="ECO:0000313" key="8">
    <source>
        <dbReference type="Proteomes" id="UP000494256"/>
    </source>
</evidence>
<feature type="transmembrane region" description="Helical" evidence="5">
    <location>
        <begin position="251"/>
        <end position="271"/>
    </location>
</feature>
<keyword evidence="3 5" id="KW-1133">Transmembrane helix</keyword>
<keyword evidence="2 5" id="KW-0812">Transmembrane</keyword>
<evidence type="ECO:0000259" key="6">
    <source>
        <dbReference type="Pfam" id="PF01490"/>
    </source>
</evidence>
<gene>
    <name evidence="7" type="ORF">APLA_LOCUS14672</name>
</gene>
<evidence type="ECO:0000256" key="2">
    <source>
        <dbReference type="ARBA" id="ARBA00022692"/>
    </source>
</evidence>